<comment type="catalytic activity">
    <reaction evidence="8">
        <text>L-arginine + H2O = urea + L-ornithine</text>
        <dbReference type="Rhea" id="RHEA:20569"/>
        <dbReference type="ChEBI" id="CHEBI:15377"/>
        <dbReference type="ChEBI" id="CHEBI:16199"/>
        <dbReference type="ChEBI" id="CHEBI:32682"/>
        <dbReference type="ChEBI" id="CHEBI:46911"/>
        <dbReference type="EC" id="3.5.3.1"/>
    </reaction>
</comment>
<feature type="binding site" evidence="9">
    <location>
        <position position="226"/>
    </location>
    <ligand>
        <name>Mn(2+)</name>
        <dbReference type="ChEBI" id="CHEBI:29035"/>
        <label>1</label>
    </ligand>
</feature>
<comment type="similarity">
    <text evidence="10 11">Belongs to the arginase family.</text>
</comment>
<dbReference type="STRING" id="662479.C440_00785"/>
<evidence type="ECO:0000256" key="5">
    <source>
        <dbReference type="ARBA" id="ARBA00022723"/>
    </source>
</evidence>
<evidence type="ECO:0000256" key="8">
    <source>
        <dbReference type="ARBA" id="ARBA00047391"/>
    </source>
</evidence>
<dbReference type="PRINTS" id="PR00116">
    <property type="entry name" value="ARGINASE"/>
</dbReference>
<dbReference type="EMBL" id="AOLN01000001">
    <property type="protein sequence ID" value="ELZ98847.1"/>
    <property type="molecule type" value="Genomic_DNA"/>
</dbReference>
<dbReference type="PIRSF" id="PIRSF036979">
    <property type="entry name" value="Arginase"/>
    <property type="match status" value="1"/>
</dbReference>
<dbReference type="GO" id="GO:0006525">
    <property type="term" value="P:arginine metabolic process"/>
    <property type="evidence" value="ECO:0007669"/>
    <property type="project" value="UniProtKB-KW"/>
</dbReference>
<evidence type="ECO:0000256" key="7">
    <source>
        <dbReference type="ARBA" id="ARBA00023211"/>
    </source>
</evidence>
<dbReference type="FunFam" id="3.40.800.10:FF:000012">
    <property type="entry name" value="Arginase"/>
    <property type="match status" value="1"/>
</dbReference>
<feature type="binding site" evidence="9">
    <location>
        <position position="123"/>
    </location>
    <ligand>
        <name>Mn(2+)</name>
        <dbReference type="ChEBI" id="CHEBI:29035"/>
        <label>1</label>
    </ligand>
</feature>
<dbReference type="SUPFAM" id="SSF52768">
    <property type="entry name" value="Arginase/deacetylase"/>
    <property type="match status" value="1"/>
</dbReference>
<feature type="binding site" evidence="9">
    <location>
        <position position="127"/>
    </location>
    <ligand>
        <name>Mn(2+)</name>
        <dbReference type="ChEBI" id="CHEBI:29035"/>
        <label>1</label>
    </ligand>
</feature>
<dbReference type="CDD" id="cd09989">
    <property type="entry name" value="Arginase"/>
    <property type="match status" value="1"/>
</dbReference>
<dbReference type="Gene3D" id="3.40.800.10">
    <property type="entry name" value="Ureohydrolase domain"/>
    <property type="match status" value="1"/>
</dbReference>
<dbReference type="PROSITE" id="PS51409">
    <property type="entry name" value="ARGINASE_2"/>
    <property type="match status" value="1"/>
</dbReference>
<dbReference type="GO" id="GO:0005737">
    <property type="term" value="C:cytoplasm"/>
    <property type="evidence" value="ECO:0007669"/>
    <property type="project" value="TreeGrafter"/>
</dbReference>
<keyword evidence="6 11" id="KW-0378">Hydrolase</keyword>
<evidence type="ECO:0000256" key="10">
    <source>
        <dbReference type="PROSITE-ProRule" id="PRU00742"/>
    </source>
</evidence>
<dbReference type="PROSITE" id="PS01053">
    <property type="entry name" value="ARGINASE_1"/>
    <property type="match status" value="1"/>
</dbReference>
<dbReference type="PANTHER" id="PTHR43782">
    <property type="entry name" value="ARGINASE"/>
    <property type="match status" value="1"/>
</dbReference>
<evidence type="ECO:0000256" key="9">
    <source>
        <dbReference type="PIRSR" id="PIRSR036979-1"/>
    </source>
</evidence>
<keyword evidence="4" id="KW-0056">Arginine metabolism</keyword>
<protein>
    <recommendedName>
        <fullName evidence="3">Arginase</fullName>
        <ecNumber evidence="2">3.5.3.1</ecNumber>
    </recommendedName>
</protein>
<evidence type="ECO:0000313" key="12">
    <source>
        <dbReference type="EMBL" id="ELZ98847.1"/>
    </source>
</evidence>
<reference evidence="12 13" key="1">
    <citation type="journal article" date="2014" name="PLoS Genet.">
        <title>Phylogenetically driven sequencing of extremely halophilic archaea reveals strategies for static and dynamic osmo-response.</title>
        <authorList>
            <person name="Becker E.A."/>
            <person name="Seitzer P.M."/>
            <person name="Tritt A."/>
            <person name="Larsen D."/>
            <person name="Krusor M."/>
            <person name="Yao A.I."/>
            <person name="Wu D."/>
            <person name="Madern D."/>
            <person name="Eisen J.A."/>
            <person name="Darling A.E."/>
            <person name="Facciotti M.T."/>
        </authorList>
    </citation>
    <scope>NUCLEOTIDE SEQUENCE [LARGE SCALE GENOMIC DNA]</scope>
    <source>
        <strain evidence="12 13">ATCC BAA-1512</strain>
    </source>
</reference>
<dbReference type="InterPro" id="IPR014033">
    <property type="entry name" value="Arginase"/>
</dbReference>
<dbReference type="UniPathway" id="UPA00158">
    <property type="reaction ID" value="UER00270"/>
</dbReference>
<dbReference type="OrthoDB" id="211870at2157"/>
<evidence type="ECO:0000256" key="3">
    <source>
        <dbReference type="ARBA" id="ARBA00018123"/>
    </source>
</evidence>
<dbReference type="GO" id="GO:0004053">
    <property type="term" value="F:arginase activity"/>
    <property type="evidence" value="ECO:0007669"/>
    <property type="project" value="UniProtKB-EC"/>
</dbReference>
<sequence length="299" mass="31089">MAKSVRIIGTPTDYGANRRGVDMGPSAIRYGGLTKQLEAADVSPSDAGDLTVPHLATRDADAGAANAKHINEVEEVTTTLADAVSDAISDGVTPLVLGGDHSIAIGSMVGSARDADIGVVWFDAHGDFNTPETSPSGNVHGMPLAAALGIGDFEGVKWANAPRLKEENVAIVGLRDVDENETAAIHDSDVTAYTMSDIDERGITDVTLDALDVATSGTDGVHVSLDLDWLDPREAPGVGTPVRGGATYREAHTAMELVAESGAMRSLELVEVNPILDEHNETATLATELAASAFGKRIL</sequence>
<comment type="cofactor">
    <cofactor evidence="9">
        <name>Mn(2+)</name>
        <dbReference type="ChEBI" id="CHEBI:29035"/>
    </cofactor>
    <text evidence="9">Binds 2 manganese ions per subunit.</text>
</comment>
<dbReference type="InterPro" id="IPR006035">
    <property type="entry name" value="Ureohydrolase"/>
</dbReference>
<keyword evidence="13" id="KW-1185">Reference proteome</keyword>
<feature type="binding site" evidence="9">
    <location>
        <position position="101"/>
    </location>
    <ligand>
        <name>Mn(2+)</name>
        <dbReference type="ChEBI" id="CHEBI:29035"/>
        <label>1</label>
    </ligand>
</feature>
<proteinExistence type="inferred from homology"/>
<dbReference type="EC" id="3.5.3.1" evidence="2"/>
<dbReference type="Pfam" id="PF00491">
    <property type="entry name" value="Arginase"/>
    <property type="match status" value="1"/>
</dbReference>
<comment type="pathway">
    <text evidence="1">Nitrogen metabolism; urea cycle; L-ornithine and urea from L-arginine: step 1/1.</text>
</comment>
<evidence type="ECO:0000256" key="6">
    <source>
        <dbReference type="ARBA" id="ARBA00022801"/>
    </source>
</evidence>
<dbReference type="PATRIC" id="fig|662479.7.peg.160"/>
<feature type="binding site" evidence="9">
    <location>
        <position position="228"/>
    </location>
    <ligand>
        <name>Mn(2+)</name>
        <dbReference type="ChEBI" id="CHEBI:29035"/>
        <label>1</label>
    </ligand>
</feature>
<dbReference type="PANTHER" id="PTHR43782:SF3">
    <property type="entry name" value="ARGINASE"/>
    <property type="match status" value="1"/>
</dbReference>
<keyword evidence="5 9" id="KW-0479">Metal-binding</keyword>
<dbReference type="RefSeq" id="WP_008317297.1">
    <property type="nucleotide sequence ID" value="NZ_AOLN01000001.1"/>
</dbReference>
<evidence type="ECO:0000256" key="11">
    <source>
        <dbReference type="RuleBase" id="RU003684"/>
    </source>
</evidence>
<name>M0IS30_9EURY</name>
<accession>M0IS30</accession>
<evidence type="ECO:0000256" key="4">
    <source>
        <dbReference type="ARBA" id="ARBA00022503"/>
    </source>
</evidence>
<organism evidence="12 13">
    <name type="scientific">Haloferax mucosum ATCC BAA-1512</name>
    <dbReference type="NCBI Taxonomy" id="662479"/>
    <lineage>
        <taxon>Archaea</taxon>
        <taxon>Methanobacteriati</taxon>
        <taxon>Methanobacteriota</taxon>
        <taxon>Stenosarchaea group</taxon>
        <taxon>Halobacteria</taxon>
        <taxon>Halobacteriales</taxon>
        <taxon>Haloferacaceae</taxon>
        <taxon>Haloferax</taxon>
    </lineage>
</organism>
<gene>
    <name evidence="12" type="ORF">C440_00785</name>
</gene>
<comment type="caution">
    <text evidence="12">The sequence shown here is derived from an EMBL/GenBank/DDBJ whole genome shotgun (WGS) entry which is preliminary data.</text>
</comment>
<dbReference type="GO" id="GO:0030145">
    <property type="term" value="F:manganese ion binding"/>
    <property type="evidence" value="ECO:0007669"/>
    <property type="project" value="TreeGrafter"/>
</dbReference>
<feature type="binding site" evidence="9">
    <location>
        <position position="125"/>
    </location>
    <ligand>
        <name>Mn(2+)</name>
        <dbReference type="ChEBI" id="CHEBI:29035"/>
        <label>1</label>
    </ligand>
</feature>
<evidence type="ECO:0000313" key="13">
    <source>
        <dbReference type="Proteomes" id="UP000011550"/>
    </source>
</evidence>
<evidence type="ECO:0000256" key="2">
    <source>
        <dbReference type="ARBA" id="ARBA00012168"/>
    </source>
</evidence>
<dbReference type="InterPro" id="IPR020855">
    <property type="entry name" value="Ureohydrolase_Mn_BS"/>
</dbReference>
<dbReference type="AlphaFoldDB" id="M0IS30"/>
<dbReference type="GO" id="GO:0000050">
    <property type="term" value="P:urea cycle"/>
    <property type="evidence" value="ECO:0007669"/>
    <property type="project" value="UniProtKB-UniPathway"/>
</dbReference>
<keyword evidence="7 9" id="KW-0464">Manganese</keyword>
<dbReference type="NCBIfam" id="TIGR01229">
    <property type="entry name" value="rocF_arginase"/>
    <property type="match status" value="1"/>
</dbReference>
<evidence type="ECO:0000256" key="1">
    <source>
        <dbReference type="ARBA" id="ARBA00005098"/>
    </source>
</evidence>
<dbReference type="InterPro" id="IPR023696">
    <property type="entry name" value="Ureohydrolase_dom_sf"/>
</dbReference>
<dbReference type="Proteomes" id="UP000011550">
    <property type="component" value="Unassembled WGS sequence"/>
</dbReference>